<gene>
    <name evidence="2" type="ORF">MAR_014831</name>
</gene>
<organism evidence="2 3">
    <name type="scientific">Mya arenaria</name>
    <name type="common">Soft-shell clam</name>
    <dbReference type="NCBI Taxonomy" id="6604"/>
    <lineage>
        <taxon>Eukaryota</taxon>
        <taxon>Metazoa</taxon>
        <taxon>Spiralia</taxon>
        <taxon>Lophotrochozoa</taxon>
        <taxon>Mollusca</taxon>
        <taxon>Bivalvia</taxon>
        <taxon>Autobranchia</taxon>
        <taxon>Heteroconchia</taxon>
        <taxon>Euheterodonta</taxon>
        <taxon>Imparidentia</taxon>
        <taxon>Neoheterodontei</taxon>
        <taxon>Myida</taxon>
        <taxon>Myoidea</taxon>
        <taxon>Myidae</taxon>
        <taxon>Mya</taxon>
    </lineage>
</organism>
<feature type="region of interest" description="Disordered" evidence="1">
    <location>
        <begin position="78"/>
        <end position="99"/>
    </location>
</feature>
<reference evidence="2" key="1">
    <citation type="submission" date="2022-11" db="EMBL/GenBank/DDBJ databases">
        <title>Centuries of genome instability and evolution in soft-shell clam transmissible cancer (bioRxiv).</title>
        <authorList>
            <person name="Hart S.F.M."/>
            <person name="Yonemitsu M.A."/>
            <person name="Giersch R.M."/>
            <person name="Beal B.F."/>
            <person name="Arriagada G."/>
            <person name="Davis B.W."/>
            <person name="Ostrander E.A."/>
            <person name="Goff S.P."/>
            <person name="Metzger M.J."/>
        </authorList>
    </citation>
    <scope>NUCLEOTIDE SEQUENCE</scope>
    <source>
        <strain evidence="2">MELC-2E11</strain>
        <tissue evidence="2">Siphon/mantle</tissue>
    </source>
</reference>
<evidence type="ECO:0000313" key="2">
    <source>
        <dbReference type="EMBL" id="WAR20857.1"/>
    </source>
</evidence>
<name>A0ABY7FFE3_MYAAR</name>
<accession>A0ABY7FFE3</accession>
<sequence length="99" mass="11676">MERYEERFEFLMPGDFPKALVNKAAHVFRHEPETYSKFTHFLATLDKKKRKPFVKSLMAVLNDDHMFKVTAEKFLENDVRQIPDDSGDSDNAYDDDDDE</sequence>
<dbReference type="EMBL" id="CP111023">
    <property type="protein sequence ID" value="WAR20857.1"/>
    <property type="molecule type" value="Genomic_DNA"/>
</dbReference>
<dbReference type="Proteomes" id="UP001164746">
    <property type="component" value="Chromosome 12"/>
</dbReference>
<feature type="compositionally biased region" description="Acidic residues" evidence="1">
    <location>
        <begin position="85"/>
        <end position="99"/>
    </location>
</feature>
<protein>
    <submittedName>
        <fullName evidence="2">Uncharacterized protein</fullName>
    </submittedName>
</protein>
<keyword evidence="3" id="KW-1185">Reference proteome</keyword>
<evidence type="ECO:0000313" key="3">
    <source>
        <dbReference type="Proteomes" id="UP001164746"/>
    </source>
</evidence>
<evidence type="ECO:0000256" key="1">
    <source>
        <dbReference type="SAM" id="MobiDB-lite"/>
    </source>
</evidence>
<proteinExistence type="predicted"/>